<reference evidence="1 2" key="1">
    <citation type="submission" date="2015-04" db="EMBL/GenBank/DDBJ databases">
        <authorList>
            <person name="Syromyatnikov M.Y."/>
            <person name="Popov V.N."/>
        </authorList>
    </citation>
    <scope>NUCLEOTIDE SEQUENCE [LARGE SCALE GENOMIC DNA]</scope>
</reference>
<gene>
    <name evidence="1" type="ORF">CLUMA_CG010851</name>
</gene>
<organism evidence="1 2">
    <name type="scientific">Clunio marinus</name>
    <dbReference type="NCBI Taxonomy" id="568069"/>
    <lineage>
        <taxon>Eukaryota</taxon>
        <taxon>Metazoa</taxon>
        <taxon>Ecdysozoa</taxon>
        <taxon>Arthropoda</taxon>
        <taxon>Hexapoda</taxon>
        <taxon>Insecta</taxon>
        <taxon>Pterygota</taxon>
        <taxon>Neoptera</taxon>
        <taxon>Endopterygota</taxon>
        <taxon>Diptera</taxon>
        <taxon>Nematocera</taxon>
        <taxon>Chironomoidea</taxon>
        <taxon>Chironomidae</taxon>
        <taxon>Clunio</taxon>
    </lineage>
</organism>
<evidence type="ECO:0000313" key="1">
    <source>
        <dbReference type="EMBL" id="CRK97462.1"/>
    </source>
</evidence>
<keyword evidence="2" id="KW-1185">Reference proteome</keyword>
<proteinExistence type="predicted"/>
<accession>A0A1J1IEN6</accession>
<evidence type="ECO:0000313" key="2">
    <source>
        <dbReference type="Proteomes" id="UP000183832"/>
    </source>
</evidence>
<name>A0A1J1IEN6_9DIPT</name>
<sequence length="130" mass="15078">MSVNNESRRHALCTDQINQLKSDKLHFALRHINYAPRDPILAIDVYANDSPSHNVINSKHKQIDELHKRNKTSLFAGINCGKFHVKKLKIVQSLQHQSYLKWLMLSSTYNRIHGLLIYRPSTSPTNNIDY</sequence>
<protein>
    <submittedName>
        <fullName evidence="1">CLUMA_CG010851, isoform A</fullName>
    </submittedName>
</protein>
<dbReference type="AlphaFoldDB" id="A0A1J1IEN6"/>
<dbReference type="Proteomes" id="UP000183832">
    <property type="component" value="Unassembled WGS sequence"/>
</dbReference>
<dbReference type="EMBL" id="CVRI01000047">
    <property type="protein sequence ID" value="CRK97462.1"/>
    <property type="molecule type" value="Genomic_DNA"/>
</dbReference>